<feature type="domain" description="Fibronectin type-III" evidence="1">
    <location>
        <begin position="186"/>
        <end position="275"/>
    </location>
</feature>
<dbReference type="PROSITE" id="PS50853">
    <property type="entry name" value="FN3"/>
    <property type="match status" value="1"/>
</dbReference>
<dbReference type="OrthoDB" id="6429135at2759"/>
<dbReference type="EMBL" id="CACVKT020001487">
    <property type="protein sequence ID" value="CAC5368480.1"/>
    <property type="molecule type" value="Genomic_DNA"/>
</dbReference>
<protein>
    <recommendedName>
        <fullName evidence="1">Fibronectin type-III domain-containing protein</fullName>
    </recommendedName>
</protein>
<organism evidence="2 3">
    <name type="scientific">Mytilus coruscus</name>
    <name type="common">Sea mussel</name>
    <dbReference type="NCBI Taxonomy" id="42192"/>
    <lineage>
        <taxon>Eukaryota</taxon>
        <taxon>Metazoa</taxon>
        <taxon>Spiralia</taxon>
        <taxon>Lophotrochozoa</taxon>
        <taxon>Mollusca</taxon>
        <taxon>Bivalvia</taxon>
        <taxon>Autobranchia</taxon>
        <taxon>Pteriomorphia</taxon>
        <taxon>Mytilida</taxon>
        <taxon>Mytiloidea</taxon>
        <taxon>Mytilidae</taxon>
        <taxon>Mytilinae</taxon>
        <taxon>Mytilus</taxon>
    </lineage>
</organism>
<dbReference type="Proteomes" id="UP000507470">
    <property type="component" value="Unassembled WGS sequence"/>
</dbReference>
<dbReference type="InterPro" id="IPR013783">
    <property type="entry name" value="Ig-like_fold"/>
</dbReference>
<dbReference type="CDD" id="cd00063">
    <property type="entry name" value="FN3"/>
    <property type="match status" value="1"/>
</dbReference>
<evidence type="ECO:0000259" key="1">
    <source>
        <dbReference type="PROSITE" id="PS50853"/>
    </source>
</evidence>
<dbReference type="AlphaFoldDB" id="A0A6J8AIW3"/>
<keyword evidence="3" id="KW-1185">Reference proteome</keyword>
<proteinExistence type="predicted"/>
<dbReference type="InterPro" id="IPR036116">
    <property type="entry name" value="FN3_sf"/>
</dbReference>
<accession>A0A6J8AIW3</accession>
<name>A0A6J8AIW3_MYTCO</name>
<dbReference type="Gene3D" id="2.60.40.10">
    <property type="entry name" value="Immunoglobulins"/>
    <property type="match status" value="1"/>
</dbReference>
<dbReference type="Pfam" id="PF00041">
    <property type="entry name" value="fn3"/>
    <property type="match status" value="1"/>
</dbReference>
<dbReference type="SUPFAM" id="SSF49265">
    <property type="entry name" value="Fibronectin type III"/>
    <property type="match status" value="1"/>
</dbReference>
<dbReference type="InterPro" id="IPR003961">
    <property type="entry name" value="FN3_dom"/>
</dbReference>
<sequence>MGNQITTFYSGKHRSEYSDLIRYLPDNGSGRLILPNTKGETDRHHDRGFYICHASNNVSLNGSNCFIRGEFFLKAQGKPYFVTSNNNTQYGIKGQQGNLTYDFVSFPDIENISVIVNDMIRSNENYSIKTMKVIDRVYHKTILVNGSRLMLTVSVKAERDFGSYTIKLYNQFGSAAFTIDLRQFRAPQNLKAVALDTQIIVKWTGNHDIGLQETFFVEYRKHFESIWSRVSAEYKSTAILNGLQPGAVYFLRVFSKTTAGESSKSDVIIVKTALTYKQRSSRNQDIGTLSRRNDETIIIPAHYDEIDSMYYNPINATISHQASRNNVQDCTRQRLKVNLGDWEANNISSRNVHCAVHQFKPCQENTFLSSSSDE</sequence>
<evidence type="ECO:0000313" key="3">
    <source>
        <dbReference type="Proteomes" id="UP000507470"/>
    </source>
</evidence>
<reference evidence="2 3" key="1">
    <citation type="submission" date="2020-06" db="EMBL/GenBank/DDBJ databases">
        <authorList>
            <person name="Li R."/>
            <person name="Bekaert M."/>
        </authorList>
    </citation>
    <scope>NUCLEOTIDE SEQUENCE [LARGE SCALE GENOMIC DNA]</scope>
    <source>
        <strain evidence="3">wild</strain>
    </source>
</reference>
<dbReference type="SMART" id="SM00060">
    <property type="entry name" value="FN3"/>
    <property type="match status" value="1"/>
</dbReference>
<evidence type="ECO:0000313" key="2">
    <source>
        <dbReference type="EMBL" id="CAC5368480.1"/>
    </source>
</evidence>
<gene>
    <name evidence="2" type="ORF">MCOR_8014</name>
</gene>